<dbReference type="RefSeq" id="WP_350245197.1">
    <property type="nucleotide sequence ID" value="NZ_CP158299.1"/>
</dbReference>
<feature type="domain" description="Peptidase M16 C-terminal" evidence="2">
    <location>
        <begin position="197"/>
        <end position="349"/>
    </location>
</feature>
<dbReference type="SUPFAM" id="SSF63411">
    <property type="entry name" value="LuxS/MPP-like metallohydrolase"/>
    <property type="match status" value="2"/>
</dbReference>
<name>A0AAU7UF85_9DEIO</name>
<dbReference type="InterPro" id="IPR007863">
    <property type="entry name" value="Peptidase_M16_C"/>
</dbReference>
<dbReference type="PANTHER" id="PTHR11851:SF219">
    <property type="entry name" value="HYPOTHETICAL ZINC PROTEASE"/>
    <property type="match status" value="1"/>
</dbReference>
<dbReference type="Pfam" id="PF05193">
    <property type="entry name" value="Peptidase_M16_C"/>
    <property type="match status" value="1"/>
</dbReference>
<dbReference type="Pfam" id="PF00675">
    <property type="entry name" value="Peptidase_M16"/>
    <property type="match status" value="1"/>
</dbReference>
<dbReference type="EMBL" id="CP158299">
    <property type="protein sequence ID" value="XBV87086.1"/>
    <property type="molecule type" value="Genomic_DNA"/>
</dbReference>
<dbReference type="InterPro" id="IPR011249">
    <property type="entry name" value="Metalloenz_LuxS/M16"/>
</dbReference>
<reference evidence="3" key="1">
    <citation type="submission" date="2024-06" db="EMBL/GenBank/DDBJ databases">
        <title>Draft Genome Sequence of Deinococcus sonorensis Type Strain KR-87, a Biofilm Producing Representative of the Genus Deinococcus.</title>
        <authorList>
            <person name="Boren L.S."/>
            <person name="Grosso R.A."/>
            <person name="Hugenberg-Cox A.N."/>
            <person name="Hill J.T.E."/>
            <person name="Albert C.M."/>
            <person name="Tuohy J.M."/>
        </authorList>
    </citation>
    <scope>NUCLEOTIDE SEQUENCE</scope>
    <source>
        <strain evidence="3">KR-87</strain>
    </source>
</reference>
<dbReference type="KEGG" id="dsc:ABOD76_12515"/>
<feature type="domain" description="Peptidase M16 N-terminal" evidence="1">
    <location>
        <begin position="33"/>
        <end position="141"/>
    </location>
</feature>
<dbReference type="PANTHER" id="PTHR11851">
    <property type="entry name" value="METALLOPROTEASE"/>
    <property type="match status" value="1"/>
</dbReference>
<dbReference type="InterPro" id="IPR050361">
    <property type="entry name" value="MPP/UQCRC_Complex"/>
</dbReference>
<protein>
    <submittedName>
        <fullName evidence="3">Pitrilysin family protein</fullName>
    </submittedName>
</protein>
<organism evidence="3">
    <name type="scientific">Deinococcus sonorensis KR-87</name>
    <dbReference type="NCBI Taxonomy" id="694439"/>
    <lineage>
        <taxon>Bacteria</taxon>
        <taxon>Thermotogati</taxon>
        <taxon>Deinococcota</taxon>
        <taxon>Deinococci</taxon>
        <taxon>Deinococcales</taxon>
        <taxon>Deinococcaceae</taxon>
        <taxon>Deinococcus</taxon>
    </lineage>
</organism>
<dbReference type="AlphaFoldDB" id="A0AAU7UF85"/>
<evidence type="ECO:0000259" key="2">
    <source>
        <dbReference type="Pfam" id="PF05193"/>
    </source>
</evidence>
<evidence type="ECO:0000259" key="1">
    <source>
        <dbReference type="Pfam" id="PF00675"/>
    </source>
</evidence>
<dbReference type="InterPro" id="IPR011765">
    <property type="entry name" value="Pept_M16_N"/>
</dbReference>
<sequence length="421" mass="45247">MAPLTAPPSTVVQTLPNGLTVACEQRRGPGFAFDLRVPLGSAHDPHGQQGTASMVEEWLSKGAAGRDAHAFQDALDDLGLRRGGGVGAEGSRFTASGLTADLNTAMQLHADLLRRPHLPPDEVEVLLDLARQDLEGLHDSPADRLSLEARRLAFPPPEHGPYAGYAHPASGTLPGLEAITPESARAWWSRFGARGSIMSVVSDHEPQQVLELAQRHFGDWQPGEAEPVPLTFRAGQVTHIAEQSAQAHLSLYWRGVDPDSPDWLAWHLALGVLAGGSASRLFQSVREERGLAYSVGAGAQILAGQGFVSAYAGSTPERAAETLEVLLSELERLRRGVEEDEFVRAREGLVAGAVFGAESIRGRVAALTRDLTLFGRVRSVPELRAQIERITLESVNRFLDGWEPGEPNLVTLGLEQSGGRP</sequence>
<gene>
    <name evidence="3" type="ORF">ABOD76_12515</name>
</gene>
<accession>A0AAU7UF85</accession>
<proteinExistence type="predicted"/>
<dbReference type="GO" id="GO:0046872">
    <property type="term" value="F:metal ion binding"/>
    <property type="evidence" value="ECO:0007669"/>
    <property type="project" value="InterPro"/>
</dbReference>
<evidence type="ECO:0000313" key="3">
    <source>
        <dbReference type="EMBL" id="XBV87086.1"/>
    </source>
</evidence>
<dbReference type="Gene3D" id="3.30.830.10">
    <property type="entry name" value="Metalloenzyme, LuxS/M16 peptidase-like"/>
    <property type="match status" value="2"/>
</dbReference>